<organism evidence="2 3">
    <name type="scientific">Ilumatobacter coccineus (strain NBRC 103263 / KCTC 29153 / YM16-304)</name>
    <dbReference type="NCBI Taxonomy" id="1313172"/>
    <lineage>
        <taxon>Bacteria</taxon>
        <taxon>Bacillati</taxon>
        <taxon>Actinomycetota</taxon>
        <taxon>Acidimicrobiia</taxon>
        <taxon>Acidimicrobiales</taxon>
        <taxon>Ilumatobacteraceae</taxon>
        <taxon>Ilumatobacter</taxon>
    </lineage>
</organism>
<sequence length="125" mass="13717">MSPPAIWQTIVAAGRQDIDPDDLRSPTGVTVLAASSDHLVVRTEARVVPGDEIRFEPGYSAVLRAMTSPFVEKVVRERQGDRPIVAVSSRRPRPASAPSPSDRTPNLTVVPRPTPEARRRARLEM</sequence>
<evidence type="ECO:0000256" key="1">
    <source>
        <dbReference type="SAM" id="MobiDB-lite"/>
    </source>
</evidence>
<dbReference type="OrthoDB" id="504078at2"/>
<feature type="region of interest" description="Disordered" evidence="1">
    <location>
        <begin position="78"/>
        <end position="125"/>
    </location>
</feature>
<name>A0A6C7E7W1_ILUCY</name>
<dbReference type="AlphaFoldDB" id="A0A6C7E7W1"/>
<dbReference type="EMBL" id="AP012057">
    <property type="protein sequence ID" value="BAN02132.1"/>
    <property type="molecule type" value="Genomic_DNA"/>
</dbReference>
<dbReference type="KEGG" id="aym:YM304_18180"/>
<accession>A0A6C7E7W1</accession>
<evidence type="ECO:0000313" key="3">
    <source>
        <dbReference type="Proteomes" id="UP000011863"/>
    </source>
</evidence>
<dbReference type="Proteomes" id="UP000011863">
    <property type="component" value="Chromosome"/>
</dbReference>
<proteinExistence type="predicted"/>
<feature type="compositionally biased region" description="Low complexity" evidence="1">
    <location>
        <begin position="85"/>
        <end position="101"/>
    </location>
</feature>
<gene>
    <name evidence="2" type="ORF">YM304_18180</name>
</gene>
<evidence type="ECO:0000313" key="2">
    <source>
        <dbReference type="EMBL" id="BAN02132.1"/>
    </source>
</evidence>
<protein>
    <submittedName>
        <fullName evidence="2">Uncharacterized protein</fullName>
    </submittedName>
</protein>
<dbReference type="RefSeq" id="WP_015441379.1">
    <property type="nucleotide sequence ID" value="NC_020520.1"/>
</dbReference>
<reference evidence="2 3" key="1">
    <citation type="journal article" date="2013" name="Int. J. Syst. Evol. Microbiol.">
        <title>Ilumatobacter nonamiense sp. nov. and Ilumatobacter coccineum sp. nov., isolated from seashore sand.</title>
        <authorList>
            <person name="Matsumoto A."/>
            <person name="Kasai H."/>
            <person name="Matsuo Y."/>
            <person name="Shizuri Y."/>
            <person name="Ichikawa N."/>
            <person name="Fujita N."/>
            <person name="Omura S."/>
            <person name="Takahashi Y."/>
        </authorList>
    </citation>
    <scope>NUCLEOTIDE SEQUENCE [LARGE SCALE GENOMIC DNA]</scope>
    <source>
        <strain evidence="3">NBRC 103263 / KCTC 29153 / YM16-304</strain>
    </source>
</reference>
<keyword evidence="3" id="KW-1185">Reference proteome</keyword>
<feature type="compositionally biased region" description="Basic and acidic residues" evidence="1">
    <location>
        <begin position="115"/>
        <end position="125"/>
    </location>
</feature>